<evidence type="ECO:0000259" key="2">
    <source>
        <dbReference type="Pfam" id="PF12969"/>
    </source>
</evidence>
<dbReference type="Pfam" id="PF12969">
    <property type="entry name" value="DUF3857"/>
    <property type="match status" value="1"/>
</dbReference>
<gene>
    <name evidence="3" type="ORF">LXT13_27525</name>
</gene>
<feature type="domain" description="DUF3857" evidence="2">
    <location>
        <begin position="117"/>
        <end position="270"/>
    </location>
</feature>
<comment type="caution">
    <text evidence="3">The sequence shown here is derived from an EMBL/GenBank/DDBJ whole genome shotgun (WGS) entry which is preliminary data.</text>
</comment>
<reference evidence="3 4" key="1">
    <citation type="submission" date="2021-12" db="EMBL/GenBank/DDBJ databases">
        <title>Genome seq of P8.</title>
        <authorList>
            <person name="Seo T."/>
        </authorList>
    </citation>
    <scope>NUCLEOTIDE SEQUENCE [LARGE SCALE GENOMIC DNA]</scope>
    <source>
        <strain evidence="3 4">P8</strain>
    </source>
</reference>
<protein>
    <submittedName>
        <fullName evidence="3">DUF3857 domain-containing protein</fullName>
    </submittedName>
</protein>
<dbReference type="RefSeq" id="WP_233375575.1">
    <property type="nucleotide sequence ID" value="NZ_JAJTWU010000018.1"/>
</dbReference>
<sequence length="957" mass="104246">MSVKSWAAAVLALSAALSLAWPAVAQTPAPKPAAAKSAARPAAAKAAAAYPAVPAGAGYRFGPAPAWVKPLPALAAQAAAPAAPGAKARREVLVDIQTQLAPKSATASWVHLQHVALEASTLREVSEPQISFNPAYQQLVIHQVGVIRDGQRLDRLKDARIELMRREQQLERQMIDGVRTALVVISDVRVGDIVDLAYTIEGENPIFEGRFAALLALASDVPVDRLHIRIEAPAERKLQVRGIATDLEPERFEEGGRQVLRIQREHVPAVVEESATPPWFKVYPALHVSEYASWAEVDQWAQRLFQAEPPGAALAERIAAIKAEGGSPEQQVAAALRFVQDEVRYFSVSLGESSHRPKPASRTLSERLGDCKDKVVLLNALLGGLGFDARPTLVSMYRNRGITNYLPSHDLFDHVISRVQVGGKTYFLDPTISGQGLSLEKRGYVAYGAGLVVAPGTEAPTPIQPPAFAVDSVSFRQHWDLSQLAKPPHLVTTFTASGLAAERWRGYLATAGLERLSSAIGGSYVKLMPGLVNVGQPEVSDDRDANEWVLKMHFDHPALGRYQRGSLELDFPAAELADALPLPPEARRRQPFMLDPTRSAELRVSVTGPRPFTQPLPPPQQLADKHFSFASRVESNGSTVQFVNRVERRADEVLPADMDVYRDRVGRARLLLNNLRLRINLLDFKALEGGYADVERRMERYRAGGKPDALWQLVQFNEFLRLADTQLITAADPQGRLAARALAERAQANNQLGDFDRALADADAVLAITADGEEATAALEARGVALLGLARTDEALAAFNQQAQAGQATGAWLGTVHYLLGDYARAEAALRDSAASASGEARLGPLLWLYLAAERQGGRGKAAIASDLASADGSAWNGALLRYLAGTLDRDALLRLAKEKPEQERLRLAEAYFFIGQQLAAQGRRNEALPWFERTVATKAVPYREYMLAQWELKQGR</sequence>
<organism evidence="3 4">
    <name type="scientific">Pelomonas cellulosilytica</name>
    <dbReference type="NCBI Taxonomy" id="2906762"/>
    <lineage>
        <taxon>Bacteria</taxon>
        <taxon>Pseudomonadati</taxon>
        <taxon>Pseudomonadota</taxon>
        <taxon>Betaproteobacteria</taxon>
        <taxon>Burkholderiales</taxon>
        <taxon>Sphaerotilaceae</taxon>
        <taxon>Roseateles</taxon>
    </lineage>
</organism>
<name>A0ABS8XZX7_9BURK</name>
<feature type="chain" id="PRO_5045325679" evidence="1">
    <location>
        <begin position="26"/>
        <end position="957"/>
    </location>
</feature>
<dbReference type="InterPro" id="IPR011990">
    <property type="entry name" value="TPR-like_helical_dom_sf"/>
</dbReference>
<evidence type="ECO:0000313" key="4">
    <source>
        <dbReference type="Proteomes" id="UP001200741"/>
    </source>
</evidence>
<dbReference type="InterPro" id="IPR024618">
    <property type="entry name" value="DUF3857"/>
</dbReference>
<dbReference type="InterPro" id="IPR019734">
    <property type="entry name" value="TPR_rpt"/>
</dbReference>
<evidence type="ECO:0000256" key="1">
    <source>
        <dbReference type="SAM" id="SignalP"/>
    </source>
</evidence>
<proteinExistence type="predicted"/>
<dbReference type="Gene3D" id="3.10.620.30">
    <property type="match status" value="1"/>
</dbReference>
<dbReference type="InterPro" id="IPR038765">
    <property type="entry name" value="Papain-like_cys_pep_sf"/>
</dbReference>
<keyword evidence="1" id="KW-0732">Signal</keyword>
<dbReference type="SMART" id="SM00028">
    <property type="entry name" value="TPR"/>
    <property type="match status" value="3"/>
</dbReference>
<dbReference type="Gene3D" id="1.25.40.10">
    <property type="entry name" value="Tetratricopeptide repeat domain"/>
    <property type="match status" value="1"/>
</dbReference>
<dbReference type="SUPFAM" id="SSF54001">
    <property type="entry name" value="Cysteine proteinases"/>
    <property type="match status" value="1"/>
</dbReference>
<feature type="signal peptide" evidence="1">
    <location>
        <begin position="1"/>
        <end position="25"/>
    </location>
</feature>
<evidence type="ECO:0000313" key="3">
    <source>
        <dbReference type="EMBL" id="MCE4558139.1"/>
    </source>
</evidence>
<dbReference type="EMBL" id="JAJTWU010000018">
    <property type="protein sequence ID" value="MCE4558139.1"/>
    <property type="molecule type" value="Genomic_DNA"/>
</dbReference>
<dbReference type="SUPFAM" id="SSF48452">
    <property type="entry name" value="TPR-like"/>
    <property type="match status" value="1"/>
</dbReference>
<dbReference type="Proteomes" id="UP001200741">
    <property type="component" value="Unassembled WGS sequence"/>
</dbReference>
<dbReference type="Gene3D" id="2.60.40.3140">
    <property type="match status" value="1"/>
</dbReference>
<keyword evidence="4" id="KW-1185">Reference proteome</keyword>
<accession>A0ABS8XZX7</accession>